<dbReference type="GO" id="GO:0005737">
    <property type="term" value="C:cytoplasm"/>
    <property type="evidence" value="ECO:0007669"/>
    <property type="project" value="InterPro"/>
</dbReference>
<dbReference type="InterPro" id="IPR031325">
    <property type="entry name" value="RHS_repeat"/>
</dbReference>
<evidence type="ECO:0000256" key="4">
    <source>
        <dbReference type="ARBA" id="ARBA00022737"/>
    </source>
</evidence>
<keyword evidence="6" id="KW-1015">Disulfide bond</keyword>
<dbReference type="InterPro" id="IPR003587">
    <property type="entry name" value="Hint_dom_N"/>
</dbReference>
<evidence type="ECO:0000313" key="11">
    <source>
        <dbReference type="Proteomes" id="UP000479526"/>
    </source>
</evidence>
<evidence type="ECO:0000256" key="1">
    <source>
        <dbReference type="ARBA" id="ARBA00004613"/>
    </source>
</evidence>
<dbReference type="Proteomes" id="UP000479526">
    <property type="component" value="Unassembled WGS sequence"/>
</dbReference>
<evidence type="ECO:0000256" key="5">
    <source>
        <dbReference type="ARBA" id="ARBA00023026"/>
    </source>
</evidence>
<evidence type="ECO:0000313" key="10">
    <source>
        <dbReference type="EMBL" id="NAS22487.1"/>
    </source>
</evidence>
<dbReference type="Pfam" id="PF13385">
    <property type="entry name" value="Laminin_G_3"/>
    <property type="match status" value="1"/>
</dbReference>
<dbReference type="InterPro" id="IPR013320">
    <property type="entry name" value="ConA-like_dom_sf"/>
</dbReference>
<dbReference type="InterPro" id="IPR006530">
    <property type="entry name" value="YD"/>
</dbReference>
<dbReference type="NCBIfam" id="NF033679">
    <property type="entry name" value="DNRLRE_dom"/>
    <property type="match status" value="1"/>
</dbReference>
<feature type="region of interest" description="Disordered" evidence="7">
    <location>
        <begin position="2467"/>
        <end position="2497"/>
    </location>
</feature>
<dbReference type="Gene3D" id="2.60.120.200">
    <property type="match status" value="1"/>
</dbReference>
<dbReference type="Gene3D" id="2.170.16.10">
    <property type="entry name" value="Hedgehog/Intein (Hint) domain"/>
    <property type="match status" value="1"/>
</dbReference>
<protein>
    <submittedName>
        <fullName evidence="10">DNRLRE domain-containing protein</fullName>
    </submittedName>
</protein>
<dbReference type="Pfam" id="PF07591">
    <property type="entry name" value="PT-HINT"/>
    <property type="match status" value="1"/>
</dbReference>
<comment type="caution">
    <text evidence="10">The sequence shown here is derived from an EMBL/GenBank/DDBJ whole genome shotgun (WGS) entry which is preliminary data.</text>
</comment>
<dbReference type="SMART" id="SM00306">
    <property type="entry name" value="HintN"/>
    <property type="match status" value="1"/>
</dbReference>
<dbReference type="CDD" id="cd00081">
    <property type="entry name" value="Hint"/>
    <property type="match status" value="1"/>
</dbReference>
<dbReference type="SMART" id="SM00560">
    <property type="entry name" value="LamGL"/>
    <property type="match status" value="1"/>
</dbReference>
<accession>A0A7C9J273</accession>
<dbReference type="GO" id="GO:0005576">
    <property type="term" value="C:extracellular region"/>
    <property type="evidence" value="ECO:0007669"/>
    <property type="project" value="UniProtKB-SubCell"/>
</dbReference>
<dbReference type="EMBL" id="WXEW01000003">
    <property type="protein sequence ID" value="NAS22487.1"/>
    <property type="molecule type" value="Genomic_DNA"/>
</dbReference>
<dbReference type="InterPro" id="IPR022385">
    <property type="entry name" value="Rhs_assc_core"/>
</dbReference>
<keyword evidence="4" id="KW-0677">Repeat</keyword>
<reference evidence="10 11" key="1">
    <citation type="submission" date="2020-01" db="EMBL/GenBank/DDBJ databases">
        <title>Herbidospora sp. NEAU-GS84 nov., a novel actinomycete isolated from soil.</title>
        <authorList>
            <person name="Han L."/>
        </authorList>
    </citation>
    <scope>NUCLEOTIDE SEQUENCE [LARGE SCALE GENOMIC DNA]</scope>
    <source>
        <strain evidence="10 11">NEAU-GS84</strain>
    </source>
</reference>
<evidence type="ECO:0000259" key="8">
    <source>
        <dbReference type="SMART" id="SM00306"/>
    </source>
</evidence>
<proteinExistence type="predicted"/>
<feature type="domain" description="LamG-like jellyroll fold" evidence="9">
    <location>
        <begin position="1854"/>
        <end position="1983"/>
    </location>
</feature>
<dbReference type="Pfam" id="PF03534">
    <property type="entry name" value="SpvB"/>
    <property type="match status" value="1"/>
</dbReference>
<keyword evidence="2" id="KW-0964">Secreted</keyword>
<keyword evidence="3" id="KW-0732">Signal</keyword>
<dbReference type="RefSeq" id="WP_161479850.1">
    <property type="nucleotide sequence ID" value="NZ_WXEW01000003.1"/>
</dbReference>
<dbReference type="PROSITE" id="PS50818">
    <property type="entry name" value="INTEIN_C_TER"/>
    <property type="match status" value="1"/>
</dbReference>
<dbReference type="PANTHER" id="PTHR32305">
    <property type="match status" value="1"/>
</dbReference>
<evidence type="ECO:0000256" key="6">
    <source>
        <dbReference type="ARBA" id="ARBA00023157"/>
    </source>
</evidence>
<dbReference type="SUPFAM" id="SSF51294">
    <property type="entry name" value="Hedgehog/intein (Hint) domain"/>
    <property type="match status" value="1"/>
</dbReference>
<name>A0A7C9J273_9ACTN</name>
<dbReference type="InterPro" id="IPR030934">
    <property type="entry name" value="Intein_C"/>
</dbReference>
<dbReference type="InterPro" id="IPR003284">
    <property type="entry name" value="Sal_SpvB"/>
</dbReference>
<comment type="subcellular location">
    <subcellularLocation>
        <location evidence="1">Secreted</location>
    </subcellularLocation>
</comment>
<dbReference type="InterPro" id="IPR006558">
    <property type="entry name" value="LamG-like"/>
</dbReference>
<evidence type="ECO:0000256" key="7">
    <source>
        <dbReference type="SAM" id="MobiDB-lite"/>
    </source>
</evidence>
<dbReference type="NCBIfam" id="TIGR01643">
    <property type="entry name" value="YD_repeat_2x"/>
    <property type="match status" value="1"/>
</dbReference>
<evidence type="ECO:0000256" key="3">
    <source>
        <dbReference type="ARBA" id="ARBA00022729"/>
    </source>
</evidence>
<evidence type="ECO:0000259" key="9">
    <source>
        <dbReference type="SMART" id="SM00560"/>
    </source>
</evidence>
<dbReference type="Gene3D" id="2.60.40.10">
    <property type="entry name" value="Immunoglobulins"/>
    <property type="match status" value="1"/>
</dbReference>
<dbReference type="GO" id="GO:0005975">
    <property type="term" value="P:carbohydrate metabolic process"/>
    <property type="evidence" value="ECO:0007669"/>
    <property type="project" value="UniProtKB-ARBA"/>
</dbReference>
<dbReference type="InterPro" id="IPR013783">
    <property type="entry name" value="Ig-like_fold"/>
</dbReference>
<dbReference type="InterPro" id="IPR050708">
    <property type="entry name" value="T6SS_VgrG/RHS"/>
</dbReference>
<dbReference type="Gene3D" id="2.180.10.10">
    <property type="entry name" value="RHS repeat-associated core"/>
    <property type="match status" value="2"/>
</dbReference>
<keyword evidence="11" id="KW-1185">Reference proteome</keyword>
<dbReference type="InterPro" id="IPR036844">
    <property type="entry name" value="Hint_dom_sf"/>
</dbReference>
<keyword evidence="5" id="KW-0843">Virulence</keyword>
<dbReference type="SUPFAM" id="SSF49899">
    <property type="entry name" value="Concanavalin A-like lectins/glucanases"/>
    <property type="match status" value="1"/>
</dbReference>
<sequence length="3594" mass="382314">MVRTQGRVVATAIAVVVSVFVSTIGVPDGLVTAASAAELPEPMKETSVGGTPVPVVPEVKGAEDVPPPPKPPVVAMPKAGIADVAVPSGSQEVDTPGLPIKIGAPRPLRGAIGGVRVSPEQARKKAAVVPAPAKVRVENLGETAAKKMGGRGIAMRVTRADGGTGTAPVTVTVDYSAFRGTAPARLALVEQPACVLEAALTDDCRSKVARERRQLPVVNNTKAGTLTAAVQAGSGQTVLMVAQTSAATDGSAAGSFQVTDLKPSGNWQVGLSGGAFSYSYPITVPPPLSGEAPKLALEYSSTAVDSLSGGTNNQSSVVGTGWDLSVGFIEQAFTSCGDRCWQSGSAAEPYNTSLVDLTLSLGGRSSKIVKDNTTGGWKTTEDFGWKIEKIQTGAPSGQPYWRITAQDGTTYRLGYRRDASLQNPFFAISEGEPCHDLYVPPGELADEVCYAPYRWMLDQETDARGNVIEYNYQRDSETYCSTRMYFDDCWLSYDRSAFLSSVTYGSNKNVAGSAPTSRVLFGSGPRHFNGENDAPVEECGPTQPMCGDGPKFYLDKRLTSITTEVADGTGWDQVMRYDLTHRWMHTSGGWFTEHPILWLDKIQQTGKAGGAAEVALPALKFSSVLLDNRDNYDVLENTRSEFPRISSITNEMGGRIDVSYGQPTGCTLNTESSPQTIDNANEDCYWSYESHYTDAAGNYHEEGGVWNKWVVTKIVEKDLVGGSPDLVTSYQYVGRPAWTMESLDSDVGFFYGGWGRYRGYGTVRTVKGAGTDPAGYSVTSSTFYRGTYEDPTYNGTPRNTQITDFEGNSFPDRNKLAGKPLYEQTLSVLTMNGSTPATFAEEEGARYEYQIVTTGNSTGLDDPAYVNTTKEVGREKVTAGWRYTEKATTYNSDALPIRVNDYGERGVASDNTCTAATYAKNIANSAWMISYKASEENRKGDDCTEGDFLGRTVTLYDGATSEAANIPTEGLSTETRVYTSPTAFTSTKTTYDEYGRSTSSTDPLNKTMTTTYSPAIGWPTGGVTVTNPLGHTTSTWANPEFGQPIGLRNEAGYDTNIDYDPLGRTIALWTPAQPKVAGGLPAATVTYTIPVDSSGVVNGPAHTALSKIQTATSYVTTYTYDDGLGRTRETQVASPAGGRIVNATVYDARGLTSATSGAAHNSAAPGSGLLNAAMTTLPQWTKQTYDGVGRVVVSADMTGSSELRRTTTNYFGDKAEVIPPVGGKTVSYTDAEDKVTKIEEWLTGAGSAPAAMQGPVAAKADTGRTLLADRTTDDSQTFRNSDGTFTTEFSSGPARVRQPDGGWAAIDTTLVEVGGVFKPKVAAATVEISAGGKGTLARLEGLSGERFAVEWPGTLPQPQVKGNVATYANAAGPAADLVVTALSNGFRHDVVLRERPTGPVEYRLPVSAQGMTLAKSRGGGLVLRDGAGKAAVSAPEPVMWDASGTRARTGKIATEVVNENGRQILVLRPDLAFLADKATKYPVTVDPTTTLPVLTDTYIDNFDSTGADFQSDTTLRAGTFELFPGFKLFRRSFLRFNTTALSGATVTAATLSLHRSSATGCGDASAGIQVRRITGSWTPSNLTAENMPAFTTSGQVTTNDSATCGAAGAMTWNVLPFAQAWASGTVNNGIMVRSVDDESTTRPVYERVFHSNETTAGAQYKPALSVTYSVTSSPSVADLAVAPYRTISGMTTATSLTPQLAAIVSDPYGGPLTGEFEVEHDPSVPAQGTGQIWTGSASGIASGESAAVVVPGLQQGWLVRWRVRATNPSQSTNSAWSSWQTLRVDPTVAQAPTSTPIAHWKFDGDGGDATGTSGRTATLGGTASWTTGVFGGALAATGGANSASTQSWVMRTDQSFTISAWMRIENIGGWFDPIRQNGTNVPPFFLGVNPNNQLQMVLNNTDAVGAIAYGAWAGSYPTKRWFHITGVYDRANGLVRVYRDGVEQGNNTVPMLGFQGNGQVRFGANYNGQIDDVRIYQKVLTATEIAAIAAGSPAPNRTPVADQFATTGTNTLTPTLAARVSEPGGQALRAEFQVEHDGTQVWTGAKDNVTSGSTTTIQIPSGNLQDGWEVRWRARAVRGDTSSAWGAWQTFTINTPKPTVSALQLTPSTVVGGQTVTSTVTPQLKATVTDPGGAAVRAEFELEQPHGTSAWTGNVATVASGAQASITVPSGELVDAVAARWRVRAVNPNGNITGTWSSWQDFAVDTPDPVISNLQTDPSMVSGTETITQTLTPTLRATVTDPANGQVKAEFELEHDGQQIWTGVSGDVASGAVASAAVPSGALTNGWTVRWRARAVTVSTAAASAWSDWQTVKVQTEPIDPDPAVGTLEITPSELVTGERVATSVTPTLKAQVSDPAGGTLRTEFEIEHNGAQIWAGADDATPAGQQASIAVPAGELTDGWTIRWRARALNGTIASDWSAWQDVRIDRPDPAVSDFSFTESLTPELKAKVSHPDGGTVTAEFELEHDPSAPAQGTGQIWAGTDNDVPSGETASVTTSPLTEGWKVRWRVRAVTTDAGTSAWSAWQIFTVTDETSIPVVTGARTQPADFRSLTPALIAKFSVPQGQVGGEFQVEHDPAATGQGTGLIWSGSVSAAVSGKDAAVTVPAGLLQDEWKIRWRTRAVRGATASEWTSWQTGTIDAPAFYTTTFEYDLHGNLIKHTDAHGNVRTFTFDLAGHRIAGTDPDAGDSTSGYDAAGQMIWAVDAKGQKVSYVYDDLGRKTSMWSGEPTTGTKIAEWLYDTVQVGKLTSATRFVNGKPYVDAFTAYDTMGRAIESALTIPNDEGLLGGTYDFSTTFLPSGQIGSITMPEVGGLPEEKITSTYSNLGMSQGLTSDFGSGFTYVKSTTYSATGFLSEREYGPTGKIKRSMSWDAGTGWLTRLTTDNDTAASGLAQDDQFFYDPSGQITRVLDGASAIQGSTIGQSECFSYDGLHRLASAYTTTGNLCATAPDGLGINPYSESYAYDGVGNITALTKDGETSTYAYPAAGDGRPNAVRTITSPDGMDIYGYDEVGQLISRTDGTFEWGEQGQLLKATVDGADTSMVYDADGERLLRRSPGGKVTLFLGSMDVEVSGDEISATRYYSSPDGATVALRSSENGLKWLVSGLHGSAQLAIDDVSGTVNRERYLPFGKRRGVDDLPFTDRGFLGKVEDDSTSLTYLSARYYDPSLGKFISTDPLLDRRRPQWANAYAYSGNNPIGLSDPSGLAPDRGAGGGGLAAPASVMNALPSEAAKAEFNRLWQKRQQEYLKSTDYRDAIRAETTREAQALRALQAAQMAYDVCSQMDCGDKAWTASVNEILNARNLDDVPLYGEGVRPSGKKPTVRCRSSFQPGTGVLMADGTVKAIEDIEAGDRVLSTDPVEGTTRSETVVAPLSSRGEKKLVRLYIRDDGAEKTRALVATDSHPFWVESLGRWLLASQLKPGMELRTSSGSGVRIGSLQEWSEINQPVHNLSLTGNSTYYVLAGDDSVLVHNCDGEVHWVNENANMPADARKYDSGAIGSRAGLAPALQYYKVGGTKLSQVKFDGYDAANKVMIDRKTAIPMRNKTYGQALNQSQALEQNGMTGVWEVPNAREAKRARKIMSDLGITNITVRIVPF</sequence>
<dbReference type="Pfam" id="PF25023">
    <property type="entry name" value="TEN_YD-shell"/>
    <property type="match status" value="1"/>
</dbReference>
<organism evidence="10 11">
    <name type="scientific">Herbidospora solisilvae</name>
    <dbReference type="NCBI Taxonomy" id="2696284"/>
    <lineage>
        <taxon>Bacteria</taxon>
        <taxon>Bacillati</taxon>
        <taxon>Actinomycetota</taxon>
        <taxon>Actinomycetes</taxon>
        <taxon>Streptosporangiales</taxon>
        <taxon>Streptosporangiaceae</taxon>
        <taxon>Herbidospora</taxon>
    </lineage>
</organism>
<dbReference type="PANTHER" id="PTHR32305:SF17">
    <property type="entry name" value="TRNA NUCLEASE WAPA"/>
    <property type="match status" value="1"/>
</dbReference>
<gene>
    <name evidence="10" type="ORF">GT755_12420</name>
</gene>
<dbReference type="Pfam" id="PF05593">
    <property type="entry name" value="RHS_repeat"/>
    <property type="match status" value="1"/>
</dbReference>
<dbReference type="NCBIfam" id="TIGR03696">
    <property type="entry name" value="Rhs_assc_core"/>
    <property type="match status" value="1"/>
</dbReference>
<evidence type="ECO:0000256" key="2">
    <source>
        <dbReference type="ARBA" id="ARBA00022525"/>
    </source>
</evidence>
<dbReference type="InterPro" id="IPR056823">
    <property type="entry name" value="TEN-like_YD-shell"/>
</dbReference>
<feature type="domain" description="Hint" evidence="8">
    <location>
        <begin position="3324"/>
        <end position="3427"/>
    </location>
</feature>